<evidence type="ECO:0000313" key="3">
    <source>
        <dbReference type="EMBL" id="WAT21930.1"/>
    </source>
</evidence>
<dbReference type="CDD" id="cd21132">
    <property type="entry name" value="EVE-like"/>
    <property type="match status" value="1"/>
</dbReference>
<dbReference type="InterPro" id="IPR022996">
    <property type="entry name" value="UPF0310"/>
</dbReference>
<dbReference type="EMBL" id="CP114066">
    <property type="protein sequence ID" value="WAT21930.1"/>
    <property type="molecule type" value="Genomic_DNA"/>
</dbReference>
<sequence>MQDKRYWIGVASRDHVMRAVQGGFAQLCHGKETPLKKMNTGDWIIYYSPKMNFKESTPHQKFTALGKVVDNHIFQFEMGNDFKPFRRKISFIHCTETPIRPLIPKLSFIKDEQRWGYSFRFGHFEISEKDFMLIAKKMAMLKEIRIF</sequence>
<evidence type="ECO:0000313" key="4">
    <source>
        <dbReference type="Proteomes" id="UP001164713"/>
    </source>
</evidence>
<proteinExistence type="inferred from homology"/>
<reference evidence="3" key="1">
    <citation type="submission" date="2022-12" db="EMBL/GenBank/DDBJ databases">
        <title>Genomic of Bacillus halotolerans.</title>
        <authorList>
            <person name="Xu G."/>
            <person name="Ding Y."/>
        </authorList>
    </citation>
    <scope>NUCLEOTIDE SEQUENCE</scope>
    <source>
        <strain evidence="3">B13</strain>
    </source>
</reference>
<dbReference type="NCBIfam" id="NF002616">
    <property type="entry name" value="PRK02268.1-2"/>
    <property type="match status" value="1"/>
</dbReference>
<dbReference type="RefSeq" id="WP_217828082.1">
    <property type="nucleotide sequence ID" value="NZ_CP101718.1"/>
</dbReference>
<comment type="similarity">
    <text evidence="1">Belongs to the UPF0310 family.</text>
</comment>
<keyword evidence="4" id="KW-1185">Reference proteome</keyword>
<name>A0ABY7I457_9BACI</name>
<dbReference type="Proteomes" id="UP001164713">
    <property type="component" value="Chromosome"/>
</dbReference>
<gene>
    <name evidence="3" type="ORF">O0R52_02770</name>
</gene>
<accession>A0ABY7I457</accession>
<dbReference type="HAMAP" id="MF_00771">
    <property type="entry name" value="UPF0310"/>
    <property type="match status" value="1"/>
</dbReference>
<organism evidence="3 4">
    <name type="scientific">Bacillus halotolerans</name>
    <dbReference type="NCBI Taxonomy" id="260554"/>
    <lineage>
        <taxon>Bacteria</taxon>
        <taxon>Bacillati</taxon>
        <taxon>Bacillota</taxon>
        <taxon>Bacilli</taxon>
        <taxon>Bacillales</taxon>
        <taxon>Bacillaceae</taxon>
        <taxon>Bacillus</taxon>
    </lineage>
</organism>
<feature type="domain" description="EVE" evidence="2">
    <location>
        <begin position="5"/>
        <end position="136"/>
    </location>
</feature>
<dbReference type="InterPro" id="IPR002740">
    <property type="entry name" value="EVE_domain"/>
</dbReference>
<evidence type="ECO:0000256" key="1">
    <source>
        <dbReference type="HAMAP-Rule" id="MF_00771"/>
    </source>
</evidence>
<dbReference type="Pfam" id="PF01878">
    <property type="entry name" value="EVE"/>
    <property type="match status" value="1"/>
</dbReference>
<evidence type="ECO:0000259" key="2">
    <source>
        <dbReference type="Pfam" id="PF01878"/>
    </source>
</evidence>
<protein>
    <recommendedName>
        <fullName evidence="1">UPF0310 protein O0R52_02770</fullName>
    </recommendedName>
</protein>